<dbReference type="Proteomes" id="UP000003294">
    <property type="component" value="Unassembled WGS sequence"/>
</dbReference>
<accession>D0W1Y9</accession>
<sequence>MGATTRRFLMVTPLLRVYVEKDRYSNQLLDRYQKNPSSLNNQEKNILAYFINQNSRGNTAWAASILKTPQSMGNFTIPSKDINNTLSKAYQTLSRYDSFDYKSAVAAQPALYLLNGPLGFSVKAATVAAGGYNIGQGAKAISNGEICMVQFRLLMAH</sequence>
<evidence type="ECO:0000313" key="2">
    <source>
        <dbReference type="Proteomes" id="UP000003294"/>
    </source>
</evidence>
<dbReference type="eggNOG" id="ENOG5034AHT">
    <property type="taxonomic scope" value="Bacteria"/>
</dbReference>
<name>D0W1Y9_NEICI</name>
<gene>
    <name evidence="1" type="ORF">NEICINOT_03668</name>
</gene>
<dbReference type="AlphaFoldDB" id="D0W1Y9"/>
<comment type="caution">
    <text evidence="1">The sequence shown here is derived from an EMBL/GenBank/DDBJ whole genome shotgun (WGS) entry which is preliminary data.</text>
</comment>
<proteinExistence type="predicted"/>
<reference evidence="1 2" key="1">
    <citation type="submission" date="2009-10" db="EMBL/GenBank/DDBJ databases">
        <authorList>
            <person name="Weinstock G."/>
            <person name="Sodergren E."/>
            <person name="Clifton S."/>
            <person name="Fulton L."/>
            <person name="Fulton B."/>
            <person name="Courtney L."/>
            <person name="Fronick C."/>
            <person name="Harrison M."/>
            <person name="Strong C."/>
            <person name="Farmer C."/>
            <person name="Delahaunty K."/>
            <person name="Markovic C."/>
            <person name="Hall O."/>
            <person name="Minx P."/>
            <person name="Tomlinson C."/>
            <person name="Mitreva M."/>
            <person name="Nelson J."/>
            <person name="Hou S."/>
            <person name="Wollam A."/>
            <person name="Pepin K.H."/>
            <person name="Johnson M."/>
            <person name="Bhonagiri V."/>
            <person name="Nash W.E."/>
            <person name="Warren W."/>
            <person name="Chinwalla A."/>
            <person name="Mardis E.R."/>
            <person name="Wilson R.K."/>
        </authorList>
    </citation>
    <scope>NUCLEOTIDE SEQUENCE [LARGE SCALE GENOMIC DNA]</scope>
    <source>
        <strain evidence="1 2">ATCC 14685</strain>
    </source>
</reference>
<dbReference type="STRING" id="546262.NEICINOT_03668"/>
<evidence type="ECO:0000313" key="1">
    <source>
        <dbReference type="EMBL" id="EEZ72266.1"/>
    </source>
</evidence>
<protein>
    <submittedName>
        <fullName evidence="1">Uncharacterized protein</fullName>
    </submittedName>
</protein>
<organism evidence="1 2">
    <name type="scientific">Neisseria cinerea ATCC 14685</name>
    <dbReference type="NCBI Taxonomy" id="546262"/>
    <lineage>
        <taxon>Bacteria</taxon>
        <taxon>Pseudomonadati</taxon>
        <taxon>Pseudomonadota</taxon>
        <taxon>Betaproteobacteria</taxon>
        <taxon>Neisseriales</taxon>
        <taxon>Neisseriaceae</taxon>
        <taxon>Neisseria</taxon>
    </lineage>
</organism>
<dbReference type="EMBL" id="ACDY02000003">
    <property type="protein sequence ID" value="EEZ72266.1"/>
    <property type="molecule type" value="Genomic_DNA"/>
</dbReference>